<dbReference type="Gene3D" id="1.10.357.10">
    <property type="entry name" value="Tetracycline Repressor, domain 2"/>
    <property type="match status" value="1"/>
</dbReference>
<dbReference type="InterPro" id="IPR001647">
    <property type="entry name" value="HTH_TetR"/>
</dbReference>
<dbReference type="PANTHER" id="PTHR30055:SF231">
    <property type="entry name" value="TRANSCRIPTIONAL REGULATORY PROTEIN (PROBABLY DEOR-FAMILY)-RELATED"/>
    <property type="match status" value="1"/>
</dbReference>
<accession>A0ABV2WTD0</accession>
<dbReference type="SUPFAM" id="SSF48498">
    <property type="entry name" value="Tetracyclin repressor-like, C-terminal domain"/>
    <property type="match status" value="1"/>
</dbReference>
<dbReference type="InterPro" id="IPR009057">
    <property type="entry name" value="Homeodomain-like_sf"/>
</dbReference>
<dbReference type="InterPro" id="IPR036271">
    <property type="entry name" value="Tet_transcr_reg_TetR-rel_C_sf"/>
</dbReference>
<evidence type="ECO:0000313" key="4">
    <source>
        <dbReference type="EMBL" id="MEU1954150.1"/>
    </source>
</evidence>
<proteinExistence type="predicted"/>
<dbReference type="Pfam" id="PF17940">
    <property type="entry name" value="TetR_C_31"/>
    <property type="match status" value="1"/>
</dbReference>
<dbReference type="EMBL" id="JBEYBF010000013">
    <property type="protein sequence ID" value="MEU1954150.1"/>
    <property type="molecule type" value="Genomic_DNA"/>
</dbReference>
<reference evidence="4 5" key="1">
    <citation type="submission" date="2024-06" db="EMBL/GenBank/DDBJ databases">
        <title>The Natural Products Discovery Center: Release of the First 8490 Sequenced Strains for Exploring Actinobacteria Biosynthetic Diversity.</title>
        <authorList>
            <person name="Kalkreuter E."/>
            <person name="Kautsar S.A."/>
            <person name="Yang D."/>
            <person name="Bader C.D."/>
            <person name="Teijaro C.N."/>
            <person name="Fluegel L."/>
            <person name="Davis C.M."/>
            <person name="Simpson J.R."/>
            <person name="Lauterbach L."/>
            <person name="Steele A.D."/>
            <person name="Gui C."/>
            <person name="Meng S."/>
            <person name="Li G."/>
            <person name="Viehrig K."/>
            <person name="Ye F."/>
            <person name="Su P."/>
            <person name="Kiefer A.F."/>
            <person name="Nichols A."/>
            <person name="Cepeda A.J."/>
            <person name="Yan W."/>
            <person name="Fan B."/>
            <person name="Jiang Y."/>
            <person name="Adhikari A."/>
            <person name="Zheng C.-J."/>
            <person name="Schuster L."/>
            <person name="Cowan T.M."/>
            <person name="Smanski M.J."/>
            <person name="Chevrette M.G."/>
            <person name="De Carvalho L.P.S."/>
            <person name="Shen B."/>
        </authorList>
    </citation>
    <scope>NUCLEOTIDE SEQUENCE [LARGE SCALE GENOMIC DNA]</scope>
    <source>
        <strain evidence="4 5">NPDC019708</strain>
    </source>
</reference>
<name>A0ABV2WTD0_9NOCA</name>
<dbReference type="Proteomes" id="UP001550628">
    <property type="component" value="Unassembled WGS sequence"/>
</dbReference>
<feature type="DNA-binding region" description="H-T-H motif" evidence="2">
    <location>
        <begin position="48"/>
        <end position="67"/>
    </location>
</feature>
<protein>
    <submittedName>
        <fullName evidence="4">TetR family transcriptional regulator</fullName>
    </submittedName>
</protein>
<evidence type="ECO:0000313" key="5">
    <source>
        <dbReference type="Proteomes" id="UP001550628"/>
    </source>
</evidence>
<comment type="caution">
    <text evidence="4">The sequence shown here is derived from an EMBL/GenBank/DDBJ whole genome shotgun (WGS) entry which is preliminary data.</text>
</comment>
<keyword evidence="5" id="KW-1185">Reference proteome</keyword>
<dbReference type="InterPro" id="IPR041583">
    <property type="entry name" value="TetR_C_31"/>
</dbReference>
<dbReference type="SUPFAM" id="SSF46689">
    <property type="entry name" value="Homeodomain-like"/>
    <property type="match status" value="1"/>
</dbReference>
<evidence type="ECO:0000256" key="2">
    <source>
        <dbReference type="PROSITE-ProRule" id="PRU00335"/>
    </source>
</evidence>
<evidence type="ECO:0000256" key="1">
    <source>
        <dbReference type="ARBA" id="ARBA00023125"/>
    </source>
</evidence>
<dbReference type="PANTHER" id="PTHR30055">
    <property type="entry name" value="HTH-TYPE TRANSCRIPTIONAL REGULATOR RUTR"/>
    <property type="match status" value="1"/>
</dbReference>
<feature type="domain" description="HTH tetR-type" evidence="3">
    <location>
        <begin position="25"/>
        <end position="85"/>
    </location>
</feature>
<dbReference type="RefSeq" id="WP_356954069.1">
    <property type="nucleotide sequence ID" value="NZ_JBEYBD010000001.1"/>
</dbReference>
<organism evidence="4 5">
    <name type="scientific">Nocardia rhamnosiphila</name>
    <dbReference type="NCBI Taxonomy" id="426716"/>
    <lineage>
        <taxon>Bacteria</taxon>
        <taxon>Bacillati</taxon>
        <taxon>Actinomycetota</taxon>
        <taxon>Actinomycetes</taxon>
        <taxon>Mycobacteriales</taxon>
        <taxon>Nocardiaceae</taxon>
        <taxon>Nocardia</taxon>
    </lineage>
</organism>
<sequence length="198" mass="21748">MTDGAITAAHDGGHETVDGRKLRGRLRRAQIIEATLEIVRRDGATGVTHRTVAKEAGITTSLTLYYFATLDDLLIAALTSVTDEYTRRIRHLIDTADDPLTGLAELIAESGGPGRERALAERELSTLAARRPALRPIARRWRDNVAELARTQTDDTETIEAFVALSDGLCTAILLDDREADPDHIRAVLRKALIRSSR</sequence>
<dbReference type="InterPro" id="IPR050109">
    <property type="entry name" value="HTH-type_TetR-like_transc_reg"/>
</dbReference>
<dbReference type="PROSITE" id="PS50977">
    <property type="entry name" value="HTH_TETR_2"/>
    <property type="match status" value="1"/>
</dbReference>
<keyword evidence="1 2" id="KW-0238">DNA-binding</keyword>
<gene>
    <name evidence="4" type="ORF">ABZ510_20080</name>
</gene>
<evidence type="ECO:0000259" key="3">
    <source>
        <dbReference type="PROSITE" id="PS50977"/>
    </source>
</evidence>